<organism evidence="7 8">
    <name type="scientific">Colletotrichum tofieldiae</name>
    <dbReference type="NCBI Taxonomy" id="708197"/>
    <lineage>
        <taxon>Eukaryota</taxon>
        <taxon>Fungi</taxon>
        <taxon>Dikarya</taxon>
        <taxon>Ascomycota</taxon>
        <taxon>Pezizomycotina</taxon>
        <taxon>Sordariomycetes</taxon>
        <taxon>Hypocreomycetidae</taxon>
        <taxon>Glomerellales</taxon>
        <taxon>Glomerellaceae</taxon>
        <taxon>Colletotrichum</taxon>
        <taxon>Colletotrichum spaethianum species complex</taxon>
    </lineage>
</organism>
<evidence type="ECO:0000256" key="3">
    <source>
        <dbReference type="ARBA" id="ARBA00022723"/>
    </source>
</evidence>
<dbReference type="Proteomes" id="UP000076552">
    <property type="component" value="Unassembled WGS sequence"/>
</dbReference>
<evidence type="ECO:0000256" key="2">
    <source>
        <dbReference type="ARBA" id="ARBA00008072"/>
    </source>
</evidence>
<dbReference type="PANTHER" id="PTHR42813:SF3">
    <property type="entry name" value="GLUTATHIONE-INDEPENDENT FORMALDEHYDE DEHYDROGENASE"/>
    <property type="match status" value="1"/>
</dbReference>
<comment type="caution">
    <text evidence="7">The sequence shown here is derived from an EMBL/GenBank/DDBJ whole genome shotgun (WGS) entry which is preliminary data.</text>
</comment>
<gene>
    <name evidence="7" type="ORF">CT0861_00912</name>
</gene>
<dbReference type="STRING" id="708197.A0A166P783"/>
<dbReference type="Pfam" id="PF08240">
    <property type="entry name" value="ADH_N"/>
    <property type="match status" value="1"/>
</dbReference>
<evidence type="ECO:0000256" key="5">
    <source>
        <dbReference type="ARBA" id="ARBA00023027"/>
    </source>
</evidence>
<name>A0A166P783_9PEZI</name>
<evidence type="ECO:0000313" key="7">
    <source>
        <dbReference type="EMBL" id="KZL66451.1"/>
    </source>
</evidence>
<dbReference type="AlphaFoldDB" id="A0A166P783"/>
<evidence type="ECO:0000259" key="6">
    <source>
        <dbReference type="Pfam" id="PF08240"/>
    </source>
</evidence>
<reference evidence="7 8" key="1">
    <citation type="submission" date="2015-06" db="EMBL/GenBank/DDBJ databases">
        <title>Survival trade-offs in plant roots during colonization by closely related pathogenic and mutualistic fungi.</title>
        <authorList>
            <person name="Hacquard S."/>
            <person name="Kracher B."/>
            <person name="Hiruma K."/>
            <person name="Weinman A."/>
            <person name="Muench P."/>
            <person name="Garrido Oter R."/>
            <person name="Ver Loren van Themaat E."/>
            <person name="Dallerey J.-F."/>
            <person name="Damm U."/>
            <person name="Henrissat B."/>
            <person name="Lespinet O."/>
            <person name="Thon M."/>
            <person name="Kemen E."/>
            <person name="McHardy A.C."/>
            <person name="Schulze-Lefert P."/>
            <person name="O'Connell R.J."/>
        </authorList>
    </citation>
    <scope>NUCLEOTIDE SEQUENCE [LARGE SCALE GENOMIC DNA]</scope>
    <source>
        <strain evidence="7 8">0861</strain>
    </source>
</reference>
<evidence type="ECO:0000313" key="8">
    <source>
        <dbReference type="Proteomes" id="UP000076552"/>
    </source>
</evidence>
<keyword evidence="4" id="KW-0862">Zinc</keyword>
<dbReference type="GO" id="GO:0046872">
    <property type="term" value="F:metal ion binding"/>
    <property type="evidence" value="ECO:0007669"/>
    <property type="project" value="UniProtKB-KW"/>
</dbReference>
<keyword evidence="5" id="KW-0520">NAD</keyword>
<dbReference type="InterPro" id="IPR011032">
    <property type="entry name" value="GroES-like_sf"/>
</dbReference>
<dbReference type="PANTHER" id="PTHR42813">
    <property type="entry name" value="ZINC-TYPE ALCOHOL DEHYDROGENASE-LIKE"/>
    <property type="match status" value="1"/>
</dbReference>
<protein>
    <submittedName>
        <fullName evidence="7">Alcohol dehydrogenase</fullName>
    </submittedName>
</protein>
<evidence type="ECO:0000256" key="4">
    <source>
        <dbReference type="ARBA" id="ARBA00022833"/>
    </source>
</evidence>
<dbReference type="SUPFAM" id="SSF50129">
    <property type="entry name" value="GroES-like"/>
    <property type="match status" value="1"/>
</dbReference>
<keyword evidence="3" id="KW-0479">Metal-binding</keyword>
<comment type="cofactor">
    <cofactor evidence="1">
        <name>Zn(2+)</name>
        <dbReference type="ChEBI" id="CHEBI:29105"/>
    </cofactor>
</comment>
<proteinExistence type="inferred from homology"/>
<dbReference type="Gene3D" id="3.90.180.10">
    <property type="entry name" value="Medium-chain alcohol dehydrogenases, catalytic domain"/>
    <property type="match status" value="1"/>
</dbReference>
<accession>A0A166P783</accession>
<keyword evidence="8" id="KW-1185">Reference proteome</keyword>
<dbReference type="InterPro" id="IPR013154">
    <property type="entry name" value="ADH-like_N"/>
</dbReference>
<feature type="domain" description="Alcohol dehydrogenase-like N-terminal" evidence="6">
    <location>
        <begin position="31"/>
        <end position="87"/>
    </location>
</feature>
<sequence>MVFETTRAVAQLDQVYNVSVIDIPIPTILNATDVIVRLNLSAICSSDLDTYHTPKPYLYGHENLGYVIEVGNAVQFLNVGDYVIIPDNLDNGHFTSEPDSYFPSSQLRWASRWRRASWSSDLCQRNTQELRSPITPSSRSRPITRLTLLRSLTTSSSQTYFLRLEVARLFPAFKHVISLLFSALDLWAFLLLILLFSEAPPEYTAWTTSKTDLTLRSLSVQFQSNFTPRIPEPNGLRRGVEAVGYEAENADGEVDASTTLHSLVDVVARKGGIGIVGLFDSTLSNLALVRPMKRPL</sequence>
<comment type="similarity">
    <text evidence="2">Belongs to the zinc-containing alcohol dehydrogenase family.</text>
</comment>
<evidence type="ECO:0000256" key="1">
    <source>
        <dbReference type="ARBA" id="ARBA00001947"/>
    </source>
</evidence>
<dbReference type="EMBL" id="LFIV01000177">
    <property type="protein sequence ID" value="KZL66451.1"/>
    <property type="molecule type" value="Genomic_DNA"/>
</dbReference>